<dbReference type="RefSeq" id="WP_141611342.1">
    <property type="nucleotide sequence ID" value="NZ_VIGC02000024.1"/>
</dbReference>
<dbReference type="InterPro" id="IPR001926">
    <property type="entry name" value="TrpB-like_PALP"/>
</dbReference>
<dbReference type="GO" id="GO:0006567">
    <property type="term" value="P:L-threonine catabolic process"/>
    <property type="evidence" value="ECO:0007669"/>
    <property type="project" value="TreeGrafter"/>
</dbReference>
<gene>
    <name evidence="5" type="ORF">FKZ61_16970</name>
</gene>
<dbReference type="InParanoid" id="A0A540VCD4"/>
<organism evidence="5 6">
    <name type="scientific">Litorilinea aerophila</name>
    <dbReference type="NCBI Taxonomy" id="1204385"/>
    <lineage>
        <taxon>Bacteria</taxon>
        <taxon>Bacillati</taxon>
        <taxon>Chloroflexota</taxon>
        <taxon>Caldilineae</taxon>
        <taxon>Caldilineales</taxon>
        <taxon>Caldilineaceae</taxon>
        <taxon>Litorilinea</taxon>
    </lineage>
</organism>
<evidence type="ECO:0000259" key="4">
    <source>
        <dbReference type="Pfam" id="PF00291"/>
    </source>
</evidence>
<comment type="caution">
    <text evidence="5">The sequence shown here is derived from an EMBL/GenBank/DDBJ whole genome shotgun (WGS) entry which is preliminary data.</text>
</comment>
<evidence type="ECO:0000256" key="1">
    <source>
        <dbReference type="ARBA" id="ARBA00001933"/>
    </source>
</evidence>
<sequence length="409" mass="44337">MAHYQVICLSCQAVQDEAAMTSPAVGCTRCGGPLGFHYDYQDVRWDGRFGRTMWRYWRLLPVPDPTQLVTLGEGGTPLLPSRMLTGARVYLKDETRNPTGSHKDRPLSVAINHARRMGATASFVVSTGSTGISNAALAACAGLKSVVLMTQGTPAARVYPMYALGSQVVEVEGAIDDLIEQVIQLCRRHGLYLSSTSRASNPYQAEGNKTIAYELVEELGRAPDWVVVPVGGGGTLAGLLRGFQDLQRLGHVERLPRLVGVVPRDYNALEVAFQRGLTRWEEVLALPYHDCPPSILVKLAHSYPPDGMEALEAVRACGGWFLSVTDEEALAAQEACGRQEGLYVEPSTGAALAGAARLLQGGEVRPEETVVVLVSGSGFRENFVTMERRPLEKRTTTVQKLETVLLAMA</sequence>
<dbReference type="Pfam" id="PF00291">
    <property type="entry name" value="PALP"/>
    <property type="match status" value="1"/>
</dbReference>
<name>A0A540VCD4_9CHLR</name>
<evidence type="ECO:0000256" key="2">
    <source>
        <dbReference type="ARBA" id="ARBA00022898"/>
    </source>
</evidence>
<keyword evidence="6" id="KW-1185">Reference proteome</keyword>
<reference evidence="5 6" key="1">
    <citation type="submission" date="2019-06" db="EMBL/GenBank/DDBJ databases">
        <title>Genome sequence of Litorilinea aerophila BAA-2444.</title>
        <authorList>
            <person name="Maclea K.S."/>
            <person name="Maurais E.G."/>
            <person name="Iannazzi L.C."/>
        </authorList>
    </citation>
    <scope>NUCLEOTIDE SEQUENCE [LARGE SCALE GENOMIC DNA]</scope>
    <source>
        <strain evidence="5 6">ATCC BAA-2444</strain>
    </source>
</reference>
<dbReference type="InterPro" id="IPR050147">
    <property type="entry name" value="Ser/Thr_Dehydratase"/>
</dbReference>
<dbReference type="PANTHER" id="PTHR48078:SF6">
    <property type="entry name" value="L-THREONINE DEHYDRATASE CATABOLIC TDCB"/>
    <property type="match status" value="1"/>
</dbReference>
<dbReference type="OrthoDB" id="9778118at2"/>
<dbReference type="GO" id="GO:0004794">
    <property type="term" value="F:threonine deaminase activity"/>
    <property type="evidence" value="ECO:0007669"/>
    <property type="project" value="TreeGrafter"/>
</dbReference>
<keyword evidence="2" id="KW-0663">Pyridoxal phosphate</keyword>
<dbReference type="PANTHER" id="PTHR48078">
    <property type="entry name" value="THREONINE DEHYDRATASE, MITOCHONDRIAL-RELATED"/>
    <property type="match status" value="1"/>
</dbReference>
<evidence type="ECO:0000313" key="6">
    <source>
        <dbReference type="Proteomes" id="UP000317371"/>
    </source>
</evidence>
<evidence type="ECO:0000256" key="3">
    <source>
        <dbReference type="ARBA" id="ARBA00023239"/>
    </source>
</evidence>
<dbReference type="SUPFAM" id="SSF53686">
    <property type="entry name" value="Tryptophan synthase beta subunit-like PLP-dependent enzymes"/>
    <property type="match status" value="1"/>
</dbReference>
<dbReference type="Gene3D" id="3.40.50.1100">
    <property type="match status" value="2"/>
</dbReference>
<dbReference type="EMBL" id="VIGC01000024">
    <property type="protein sequence ID" value="TQE94424.1"/>
    <property type="molecule type" value="Genomic_DNA"/>
</dbReference>
<accession>A0A540VCD4</accession>
<comment type="cofactor">
    <cofactor evidence="1">
        <name>pyridoxal 5'-phosphate</name>
        <dbReference type="ChEBI" id="CHEBI:597326"/>
    </cofactor>
</comment>
<feature type="domain" description="Tryptophan synthase beta chain-like PALP" evidence="4">
    <location>
        <begin position="69"/>
        <end position="376"/>
    </location>
</feature>
<protein>
    <submittedName>
        <fullName evidence="5">Pyridoxal-phosphate dependent enzyme</fullName>
    </submittedName>
</protein>
<dbReference type="GO" id="GO:0006565">
    <property type="term" value="P:L-serine catabolic process"/>
    <property type="evidence" value="ECO:0007669"/>
    <property type="project" value="TreeGrafter"/>
</dbReference>
<keyword evidence="3" id="KW-0456">Lyase</keyword>
<dbReference type="GO" id="GO:0003941">
    <property type="term" value="F:L-serine ammonia-lyase activity"/>
    <property type="evidence" value="ECO:0007669"/>
    <property type="project" value="TreeGrafter"/>
</dbReference>
<proteinExistence type="predicted"/>
<dbReference type="InterPro" id="IPR036052">
    <property type="entry name" value="TrpB-like_PALP_sf"/>
</dbReference>
<dbReference type="Proteomes" id="UP000317371">
    <property type="component" value="Unassembled WGS sequence"/>
</dbReference>
<dbReference type="AlphaFoldDB" id="A0A540VCD4"/>
<evidence type="ECO:0000313" key="5">
    <source>
        <dbReference type="EMBL" id="TQE94424.1"/>
    </source>
</evidence>
<dbReference type="GO" id="GO:0009097">
    <property type="term" value="P:isoleucine biosynthetic process"/>
    <property type="evidence" value="ECO:0007669"/>
    <property type="project" value="TreeGrafter"/>
</dbReference>